<reference evidence="2 3" key="1">
    <citation type="submission" date="2020-08" db="EMBL/GenBank/DDBJ databases">
        <title>Genomic Encyclopedia of Type Strains, Phase IV (KMG-IV): sequencing the most valuable type-strain genomes for metagenomic binning, comparative biology and taxonomic classification.</title>
        <authorList>
            <person name="Goeker M."/>
        </authorList>
    </citation>
    <scope>NUCLEOTIDE SEQUENCE [LARGE SCALE GENOMIC DNA]</scope>
    <source>
        <strain evidence="2 3">DSM 27568</strain>
    </source>
</reference>
<comment type="caution">
    <text evidence="2">The sequence shown here is derived from an EMBL/GenBank/DDBJ whole genome shotgun (WGS) entry which is preliminary data.</text>
</comment>
<organism evidence="2 3">
    <name type="scientific">Novosphingobium fluoreni</name>
    <dbReference type="NCBI Taxonomy" id="1391222"/>
    <lineage>
        <taxon>Bacteria</taxon>
        <taxon>Pseudomonadati</taxon>
        <taxon>Pseudomonadota</taxon>
        <taxon>Alphaproteobacteria</taxon>
        <taxon>Sphingomonadales</taxon>
        <taxon>Sphingomonadaceae</taxon>
        <taxon>Novosphingobium</taxon>
    </lineage>
</organism>
<protein>
    <submittedName>
        <fullName evidence="2">Uncharacterized protein</fullName>
    </submittedName>
</protein>
<dbReference type="AlphaFoldDB" id="A0A7W6C3P0"/>
<keyword evidence="3" id="KW-1185">Reference proteome</keyword>
<dbReference type="EMBL" id="JACIDY010000010">
    <property type="protein sequence ID" value="MBB3941570.1"/>
    <property type="molecule type" value="Genomic_DNA"/>
</dbReference>
<feature type="chain" id="PRO_5030827373" evidence="1">
    <location>
        <begin position="22"/>
        <end position="167"/>
    </location>
</feature>
<dbReference type="RefSeq" id="WP_183618636.1">
    <property type="nucleotide sequence ID" value="NZ_JACIDY010000010.1"/>
</dbReference>
<keyword evidence="1" id="KW-0732">Signal</keyword>
<evidence type="ECO:0000313" key="3">
    <source>
        <dbReference type="Proteomes" id="UP000561459"/>
    </source>
</evidence>
<sequence>MRLLTLIAAVGAMLVPSLAAAVDYHPWGGGLISQGYKESFVENGSWRIVAEYNNSDPIDTLDIALYRAADLARADGKKYVQILGGSASSRMRTATAIIFAKASDSSAAPTKCHRSKRCYTADVAAVLDILGGENGRAPGNAKVTSHDKYGRPVRSSGFGTGAVAWTS</sequence>
<proteinExistence type="predicted"/>
<evidence type="ECO:0000256" key="1">
    <source>
        <dbReference type="SAM" id="SignalP"/>
    </source>
</evidence>
<gene>
    <name evidence="2" type="ORF">GGR39_003250</name>
</gene>
<feature type="signal peptide" evidence="1">
    <location>
        <begin position="1"/>
        <end position="21"/>
    </location>
</feature>
<evidence type="ECO:0000313" key="2">
    <source>
        <dbReference type="EMBL" id="MBB3941570.1"/>
    </source>
</evidence>
<accession>A0A7W6C3P0</accession>
<name>A0A7W6C3P0_9SPHN</name>
<dbReference type="Proteomes" id="UP000561459">
    <property type="component" value="Unassembled WGS sequence"/>
</dbReference>